<dbReference type="Proteomes" id="UP001305414">
    <property type="component" value="Unassembled WGS sequence"/>
</dbReference>
<evidence type="ECO:0000313" key="1">
    <source>
        <dbReference type="EMBL" id="KAK5624399.1"/>
    </source>
</evidence>
<protein>
    <submittedName>
        <fullName evidence="1">Uncharacterized protein</fullName>
    </submittedName>
</protein>
<comment type="caution">
    <text evidence="1">The sequence shown here is derived from an EMBL/GenBank/DDBJ whole genome shotgun (WGS) entry which is preliminary data.</text>
</comment>
<dbReference type="EMBL" id="JAWHQM010000001">
    <property type="protein sequence ID" value="KAK5624399.1"/>
    <property type="molecule type" value="Genomic_DNA"/>
</dbReference>
<reference evidence="1 2" key="1">
    <citation type="submission" date="2023-10" db="EMBL/GenBank/DDBJ databases">
        <title>Draft genome sequence of Xylaria bambusicola isolate GMP-LS, the root and basal stem rot pathogen of sugarcane in Indonesia.</title>
        <authorList>
            <person name="Selvaraj P."/>
            <person name="Muralishankar V."/>
            <person name="Muruganantham S."/>
            <person name="Sp S."/>
            <person name="Haryani S."/>
            <person name="Lau K.J.X."/>
            <person name="Naqvi N.I."/>
        </authorList>
    </citation>
    <scope>NUCLEOTIDE SEQUENCE [LARGE SCALE GENOMIC DNA]</scope>
    <source>
        <strain evidence="1">GMP-LS</strain>
    </source>
</reference>
<accession>A0AAN7U994</accession>
<dbReference type="AlphaFoldDB" id="A0AAN7U994"/>
<name>A0AAN7U994_9PEZI</name>
<proteinExistence type="predicted"/>
<organism evidence="1 2">
    <name type="scientific">Xylaria bambusicola</name>
    <dbReference type="NCBI Taxonomy" id="326684"/>
    <lineage>
        <taxon>Eukaryota</taxon>
        <taxon>Fungi</taxon>
        <taxon>Dikarya</taxon>
        <taxon>Ascomycota</taxon>
        <taxon>Pezizomycotina</taxon>
        <taxon>Sordariomycetes</taxon>
        <taxon>Xylariomycetidae</taxon>
        <taxon>Xylariales</taxon>
        <taxon>Xylariaceae</taxon>
        <taxon>Xylaria</taxon>
    </lineage>
</organism>
<evidence type="ECO:0000313" key="2">
    <source>
        <dbReference type="Proteomes" id="UP001305414"/>
    </source>
</evidence>
<keyword evidence="2" id="KW-1185">Reference proteome</keyword>
<gene>
    <name evidence="1" type="ORF">RRF57_000115</name>
</gene>
<sequence length="73" mass="7949">MPDRGAVTSSSQLWSFVSLEKPTETIPTRTYVAGFPSRAFKRRKNDVAVPLLLLPPISSTFKTETGAIIQPSG</sequence>